<dbReference type="AlphaFoldDB" id="Z9JRU4"/>
<dbReference type="PATRIC" id="fig|396014.3.peg.2666"/>
<reference evidence="2 3" key="1">
    <citation type="submission" date="2014-02" db="EMBL/GenBank/DDBJ databases">
        <title>Genome sequence of Brachybacterium phenoliresistens strain W13A50.</title>
        <authorList>
            <person name="Wang X."/>
        </authorList>
    </citation>
    <scope>NUCLEOTIDE SEQUENCE [LARGE SCALE GENOMIC DNA]</scope>
    <source>
        <strain evidence="2 3">W13A50</strain>
    </source>
</reference>
<dbReference type="Proteomes" id="UP000023067">
    <property type="component" value="Unassembled WGS sequence"/>
</dbReference>
<evidence type="ECO:0000313" key="2">
    <source>
        <dbReference type="EMBL" id="EWS80477.1"/>
    </source>
</evidence>
<dbReference type="EMBL" id="JDYK01000015">
    <property type="protein sequence ID" value="EWS80477.1"/>
    <property type="molecule type" value="Genomic_DNA"/>
</dbReference>
<evidence type="ECO:0000313" key="3">
    <source>
        <dbReference type="Proteomes" id="UP000023067"/>
    </source>
</evidence>
<proteinExistence type="predicted"/>
<gene>
    <name evidence="2" type="ORF">BF93_03190</name>
</gene>
<sequence length="280" mass="29236">MPTPSSPRATPSATSAATEEPRTLEELADAVESEGLVDTATLSVVSGSPGALQVHLVWDEVPGPDEQLAAYQEVDDRIDEILDDRPETTQIFLGAAPDSGRSRGVATSYDPGPELLLSLLGTTGGSPCSAAELDRRDLGDDPSAEVTFDCTVQADDLVGLVSSYDEITAIGVEGDDVEVRWEVTVEGWTSTDAQLRVDAGPVEGRQELLVELATMATEGGADQVSLVDSGDGLSVHGYVDAFRSPLCEAMLEQITAAGVGDATVGMQLRGAKPDAWSCSI</sequence>
<feature type="compositionally biased region" description="Low complexity" evidence="1">
    <location>
        <begin position="1"/>
        <end position="18"/>
    </location>
</feature>
<protein>
    <submittedName>
        <fullName evidence="2">Uncharacterized protein</fullName>
    </submittedName>
</protein>
<keyword evidence="3" id="KW-1185">Reference proteome</keyword>
<dbReference type="eggNOG" id="ENOG5033V5U">
    <property type="taxonomic scope" value="Bacteria"/>
</dbReference>
<comment type="caution">
    <text evidence="2">The sequence shown here is derived from an EMBL/GenBank/DDBJ whole genome shotgun (WGS) entry which is preliminary data.</text>
</comment>
<dbReference type="HOGENOM" id="CLU_992767_0_0_11"/>
<name>Z9JRU4_9MICO</name>
<organism evidence="2 3">
    <name type="scientific">Brachybacterium phenoliresistens</name>
    <dbReference type="NCBI Taxonomy" id="396014"/>
    <lineage>
        <taxon>Bacteria</taxon>
        <taxon>Bacillati</taxon>
        <taxon>Actinomycetota</taxon>
        <taxon>Actinomycetes</taxon>
        <taxon>Micrococcales</taxon>
        <taxon>Dermabacteraceae</taxon>
        <taxon>Brachybacterium</taxon>
    </lineage>
</organism>
<accession>Z9JRU4</accession>
<evidence type="ECO:0000256" key="1">
    <source>
        <dbReference type="SAM" id="MobiDB-lite"/>
    </source>
</evidence>
<feature type="region of interest" description="Disordered" evidence="1">
    <location>
        <begin position="1"/>
        <end position="23"/>
    </location>
</feature>